<sequence>MWTPKLATRSQTSACTSPHGDNLSLKRSKCPTGDRLTRLALAYKTILKDWTSSTPLAFVPSQPINTLTMRSGRNRPPTPPVSDNGASHTNMNDDENAQRRRQLLEDLKILSSLGLSKELELPQLVCVGSQSAGKSSLIETLCRITLPRSSGTCTRCPIECRSKYVEQPWRGRVLLRMLPEGDEDGDAKEVPFGDAMSDPKEMEVRIAQAQLAVLNSGTDPSTFLAMDPTKIKTKGGSGFTNNSVIVDLAGDGLADLNFVDLPGIIVNVGEGGDPSDIPLVQNMVKNYISRKSTIILLVISCHADYENQGAGLIANECDPDGERTVGVLTKPDRIETPDEAKPWLDMITGKSNRLANGWYCVKQPDSKQRKKNLTWDDARALEIEFFRDTSPWSEVSSKDRLKLGSHNLAYQLGNVLSTALEKRFAEIRIEIDRLLRQNMTELKEYPDPPTQKPSEYILDLLETFHQDVMLKLVDGDPNEIQGVIQSLRSYSLQFRRDIQKAAPVFVKDGASEVEGPKPDFIAQDEEWLSKRSSAGKVWSLKAVESRTGGGILRETNDHCPFAPTKWFMGEVIKDWEAEAIELLNFSYDRFQMELERLVDQHFRHYTAGGLLDVVSGIAHQLLSDCKIQTTEQIKYISDQERFPRTFHEEAYSSRMNLFRKYYSETLNADGPALITMARTRVLYEFAFRRYADAIPMTIDLHFVRTFGRKLHQSLSRGIDVNREEDELLQLLRMADPIVQQRDALMEKGKRLRAARARLST</sequence>
<dbReference type="InterPro" id="IPR020850">
    <property type="entry name" value="GED_dom"/>
</dbReference>
<name>A0A8H2WCM4_9AGAM</name>
<feature type="domain" description="Dynamin-type G" evidence="5">
    <location>
        <begin position="118"/>
        <end position="425"/>
    </location>
</feature>
<dbReference type="GO" id="GO:0008017">
    <property type="term" value="F:microtubule binding"/>
    <property type="evidence" value="ECO:0007669"/>
    <property type="project" value="TreeGrafter"/>
</dbReference>
<gene>
    <name evidence="6" type="ORF">RDB_LOCUS16148</name>
</gene>
<dbReference type="CDD" id="cd08771">
    <property type="entry name" value="DLP_1"/>
    <property type="match status" value="1"/>
</dbReference>
<feature type="region of interest" description="Disordered" evidence="3">
    <location>
        <begin position="66"/>
        <end position="93"/>
    </location>
</feature>
<dbReference type="PROSITE" id="PS51718">
    <property type="entry name" value="G_DYNAMIN_2"/>
    <property type="match status" value="1"/>
</dbReference>
<evidence type="ECO:0008006" key="8">
    <source>
        <dbReference type="Google" id="ProtNLM"/>
    </source>
</evidence>
<dbReference type="GO" id="GO:0005739">
    <property type="term" value="C:mitochondrion"/>
    <property type="evidence" value="ECO:0007669"/>
    <property type="project" value="TreeGrafter"/>
</dbReference>
<dbReference type="GO" id="GO:0005874">
    <property type="term" value="C:microtubule"/>
    <property type="evidence" value="ECO:0007669"/>
    <property type="project" value="TreeGrafter"/>
</dbReference>
<dbReference type="PROSITE" id="PS51388">
    <property type="entry name" value="GED"/>
    <property type="match status" value="1"/>
</dbReference>
<comment type="caution">
    <text evidence="6">The sequence shown here is derived from an EMBL/GenBank/DDBJ whole genome shotgun (WGS) entry which is preliminary data.</text>
</comment>
<feature type="domain" description="GED" evidence="4">
    <location>
        <begin position="672"/>
        <end position="760"/>
    </location>
</feature>
<dbReference type="SUPFAM" id="SSF52540">
    <property type="entry name" value="P-loop containing nucleoside triphosphate hydrolases"/>
    <property type="match status" value="1"/>
</dbReference>
<dbReference type="GO" id="GO:0048312">
    <property type="term" value="P:intracellular distribution of mitochondria"/>
    <property type="evidence" value="ECO:0007669"/>
    <property type="project" value="TreeGrafter"/>
</dbReference>
<dbReference type="PANTHER" id="PTHR11566">
    <property type="entry name" value="DYNAMIN"/>
    <property type="match status" value="1"/>
</dbReference>
<accession>A0A8H2WCM4</accession>
<dbReference type="InterPro" id="IPR045063">
    <property type="entry name" value="Dynamin_N"/>
</dbReference>
<proteinExistence type="predicted"/>
<protein>
    <recommendedName>
        <fullName evidence="8">Interferon-induced GTP-binding protein Mx</fullName>
    </recommendedName>
</protein>
<feature type="region of interest" description="Disordered" evidence="3">
    <location>
        <begin position="1"/>
        <end position="26"/>
    </location>
</feature>
<evidence type="ECO:0000256" key="2">
    <source>
        <dbReference type="ARBA" id="ARBA00023134"/>
    </source>
</evidence>
<evidence type="ECO:0000313" key="6">
    <source>
        <dbReference type="EMBL" id="CAE6366146.1"/>
    </source>
</evidence>
<evidence type="ECO:0000259" key="4">
    <source>
        <dbReference type="PROSITE" id="PS51388"/>
    </source>
</evidence>
<dbReference type="Pfam" id="PF01031">
    <property type="entry name" value="Dynamin_M"/>
    <property type="match status" value="1"/>
</dbReference>
<dbReference type="Gene3D" id="3.40.50.300">
    <property type="entry name" value="P-loop containing nucleotide triphosphate hydrolases"/>
    <property type="match status" value="1"/>
</dbReference>
<keyword evidence="2" id="KW-0342">GTP-binding</keyword>
<organism evidence="6 7">
    <name type="scientific">Rhizoctonia solani</name>
    <dbReference type="NCBI Taxonomy" id="456999"/>
    <lineage>
        <taxon>Eukaryota</taxon>
        <taxon>Fungi</taxon>
        <taxon>Dikarya</taxon>
        <taxon>Basidiomycota</taxon>
        <taxon>Agaricomycotina</taxon>
        <taxon>Agaricomycetes</taxon>
        <taxon>Cantharellales</taxon>
        <taxon>Ceratobasidiaceae</taxon>
        <taxon>Rhizoctonia</taxon>
    </lineage>
</organism>
<reference evidence="6" key="1">
    <citation type="submission" date="2021-01" db="EMBL/GenBank/DDBJ databases">
        <authorList>
            <person name="Kaushik A."/>
        </authorList>
    </citation>
    <scope>NUCLEOTIDE SEQUENCE</scope>
    <source>
        <strain evidence="6">AG1-1A</strain>
    </source>
</reference>
<dbReference type="Pfam" id="PF00350">
    <property type="entry name" value="Dynamin_N"/>
    <property type="match status" value="1"/>
</dbReference>
<evidence type="ECO:0000256" key="3">
    <source>
        <dbReference type="SAM" id="MobiDB-lite"/>
    </source>
</evidence>
<dbReference type="EMBL" id="CAJMWR010000302">
    <property type="protein sequence ID" value="CAE6366146.1"/>
    <property type="molecule type" value="Genomic_DNA"/>
</dbReference>
<dbReference type="InterPro" id="IPR022812">
    <property type="entry name" value="Dynamin"/>
</dbReference>
<dbReference type="PANTHER" id="PTHR11566:SF21">
    <property type="entry name" value="DYNAMIN RELATED PROTEIN 1, ISOFORM A"/>
    <property type="match status" value="1"/>
</dbReference>
<dbReference type="GO" id="GO:0016559">
    <property type="term" value="P:peroxisome fission"/>
    <property type="evidence" value="ECO:0007669"/>
    <property type="project" value="TreeGrafter"/>
</dbReference>
<evidence type="ECO:0000313" key="7">
    <source>
        <dbReference type="Proteomes" id="UP000663840"/>
    </source>
</evidence>
<dbReference type="GO" id="GO:0016020">
    <property type="term" value="C:membrane"/>
    <property type="evidence" value="ECO:0007669"/>
    <property type="project" value="TreeGrafter"/>
</dbReference>
<dbReference type="InterPro" id="IPR001401">
    <property type="entry name" value="Dynamin_GTPase"/>
</dbReference>
<dbReference type="Proteomes" id="UP000663840">
    <property type="component" value="Unassembled WGS sequence"/>
</dbReference>
<dbReference type="SMART" id="SM00053">
    <property type="entry name" value="DYNc"/>
    <property type="match status" value="1"/>
</dbReference>
<dbReference type="GO" id="GO:0000266">
    <property type="term" value="P:mitochondrial fission"/>
    <property type="evidence" value="ECO:0007669"/>
    <property type="project" value="TreeGrafter"/>
</dbReference>
<dbReference type="PRINTS" id="PR00195">
    <property type="entry name" value="DYNAMIN"/>
</dbReference>
<dbReference type="InterPro" id="IPR030381">
    <property type="entry name" value="G_DYNAMIN_dom"/>
</dbReference>
<evidence type="ECO:0000256" key="1">
    <source>
        <dbReference type="ARBA" id="ARBA00022741"/>
    </source>
</evidence>
<dbReference type="Gene3D" id="1.20.120.1240">
    <property type="entry name" value="Dynamin, middle domain"/>
    <property type="match status" value="1"/>
</dbReference>
<dbReference type="InterPro" id="IPR027417">
    <property type="entry name" value="P-loop_NTPase"/>
</dbReference>
<dbReference type="GO" id="GO:0005525">
    <property type="term" value="F:GTP binding"/>
    <property type="evidence" value="ECO:0007669"/>
    <property type="project" value="InterPro"/>
</dbReference>
<dbReference type="GO" id="GO:0003924">
    <property type="term" value="F:GTPase activity"/>
    <property type="evidence" value="ECO:0007669"/>
    <property type="project" value="InterPro"/>
</dbReference>
<evidence type="ECO:0000259" key="5">
    <source>
        <dbReference type="PROSITE" id="PS51718"/>
    </source>
</evidence>
<dbReference type="InterPro" id="IPR000375">
    <property type="entry name" value="Dynamin_stalk"/>
</dbReference>
<dbReference type="GO" id="GO:0006897">
    <property type="term" value="P:endocytosis"/>
    <property type="evidence" value="ECO:0007669"/>
    <property type="project" value="TreeGrafter"/>
</dbReference>
<dbReference type="AlphaFoldDB" id="A0A8H2WCM4"/>
<keyword evidence="1" id="KW-0547">Nucleotide-binding</keyword>